<feature type="signal peptide" evidence="1">
    <location>
        <begin position="1"/>
        <end position="20"/>
    </location>
</feature>
<dbReference type="EMBL" id="CAJNOM010000385">
    <property type="protein sequence ID" value="CAF1408311.1"/>
    <property type="molecule type" value="Genomic_DNA"/>
</dbReference>
<accession>A0A814VZ96</accession>
<evidence type="ECO:0000256" key="1">
    <source>
        <dbReference type="SAM" id="SignalP"/>
    </source>
</evidence>
<dbReference type="Proteomes" id="UP000663877">
    <property type="component" value="Unassembled WGS sequence"/>
</dbReference>
<evidence type="ECO:0000313" key="7">
    <source>
        <dbReference type="Proteomes" id="UP000663877"/>
    </source>
</evidence>
<comment type="caution">
    <text evidence="2">The sequence shown here is derived from an EMBL/GenBank/DDBJ whole genome shotgun (WGS) entry which is preliminary data.</text>
</comment>
<evidence type="ECO:0000313" key="4">
    <source>
        <dbReference type="EMBL" id="CAF1376197.1"/>
    </source>
</evidence>
<dbReference type="EMBL" id="CAJNOI010000472">
    <property type="protein sequence ID" value="CAF1287733.1"/>
    <property type="molecule type" value="Genomic_DNA"/>
</dbReference>
<dbReference type="EMBL" id="CAJNOM010000343">
    <property type="protein sequence ID" value="CAF1376197.1"/>
    <property type="molecule type" value="Genomic_DNA"/>
</dbReference>
<sequence length="109" mass="12773">MRTIFIFIIIFIVLLQLVYANSYQSKTNYPSVVHSEASQWLSTHDPPRRWRQQYTYDQASDEVNQALNRLQSINDNGIQQYNSQSFDGVPMEVLYELSRKGVISIEQIK</sequence>
<evidence type="ECO:0000313" key="2">
    <source>
        <dbReference type="EMBL" id="CAF1195033.1"/>
    </source>
</evidence>
<dbReference type="OrthoDB" id="10021929at2759"/>
<protein>
    <submittedName>
        <fullName evidence="2">Uncharacterized protein</fullName>
    </submittedName>
</protein>
<evidence type="ECO:0000313" key="6">
    <source>
        <dbReference type="Proteomes" id="UP000663832"/>
    </source>
</evidence>
<evidence type="ECO:0000313" key="3">
    <source>
        <dbReference type="EMBL" id="CAF1287733.1"/>
    </source>
</evidence>
<dbReference type="Proteomes" id="UP000663832">
    <property type="component" value="Unassembled WGS sequence"/>
</dbReference>
<gene>
    <name evidence="2" type="ORF">BJG266_LOCUS26561</name>
    <name evidence="3" type="ORF">BJG266_LOCUS31567</name>
    <name evidence="4" type="ORF">QVE165_LOCUS35391</name>
    <name evidence="5" type="ORF">QVE165_LOCUS37295</name>
</gene>
<dbReference type="AlphaFoldDB" id="A0A814VZ96"/>
<dbReference type="EMBL" id="CAJNOI010000224">
    <property type="protein sequence ID" value="CAF1195033.1"/>
    <property type="molecule type" value="Genomic_DNA"/>
</dbReference>
<organism evidence="2 7">
    <name type="scientific">Adineta steineri</name>
    <dbReference type="NCBI Taxonomy" id="433720"/>
    <lineage>
        <taxon>Eukaryota</taxon>
        <taxon>Metazoa</taxon>
        <taxon>Spiralia</taxon>
        <taxon>Gnathifera</taxon>
        <taxon>Rotifera</taxon>
        <taxon>Eurotatoria</taxon>
        <taxon>Bdelloidea</taxon>
        <taxon>Adinetida</taxon>
        <taxon>Adinetidae</taxon>
        <taxon>Adineta</taxon>
    </lineage>
</organism>
<keyword evidence="6" id="KW-1185">Reference proteome</keyword>
<name>A0A814VZ96_9BILA</name>
<reference evidence="2" key="1">
    <citation type="submission" date="2021-02" db="EMBL/GenBank/DDBJ databases">
        <authorList>
            <person name="Nowell W R."/>
        </authorList>
    </citation>
    <scope>NUCLEOTIDE SEQUENCE</scope>
</reference>
<evidence type="ECO:0000313" key="5">
    <source>
        <dbReference type="EMBL" id="CAF1408311.1"/>
    </source>
</evidence>
<feature type="chain" id="PRO_5036226279" evidence="1">
    <location>
        <begin position="21"/>
        <end position="109"/>
    </location>
</feature>
<keyword evidence="1" id="KW-0732">Signal</keyword>
<proteinExistence type="predicted"/>